<dbReference type="PANTHER" id="PTHR14859:SF1">
    <property type="entry name" value="PGAP2-INTERACTING PROTEIN"/>
    <property type="match status" value="1"/>
</dbReference>
<feature type="domain" description="Endonuclease/exonuclease/phosphatase" evidence="1">
    <location>
        <begin position="36"/>
        <end position="278"/>
    </location>
</feature>
<dbReference type="InterPro" id="IPR051916">
    <property type="entry name" value="GPI-anchor_lipid_remodeler"/>
</dbReference>
<dbReference type="InterPro" id="IPR036691">
    <property type="entry name" value="Endo/exonu/phosph_ase_sf"/>
</dbReference>
<reference evidence="2 3" key="1">
    <citation type="submission" date="2021-02" db="EMBL/GenBank/DDBJ databases">
        <title>De Novo genome assembly of isolated myxobacteria.</title>
        <authorList>
            <person name="Stevens D.C."/>
        </authorList>
    </citation>
    <scope>NUCLEOTIDE SEQUENCE [LARGE SCALE GENOMIC DNA]</scope>
    <source>
        <strain evidence="3">SCPEA02</strain>
    </source>
</reference>
<dbReference type="RefSeq" id="WP_206726575.1">
    <property type="nucleotide sequence ID" value="NZ_CP071090.1"/>
</dbReference>
<evidence type="ECO:0000313" key="2">
    <source>
        <dbReference type="EMBL" id="QSQ25015.1"/>
    </source>
</evidence>
<dbReference type="PANTHER" id="PTHR14859">
    <property type="entry name" value="CALCOFLUOR WHITE HYPERSENSITIVE PROTEIN PRECURSOR"/>
    <property type="match status" value="1"/>
</dbReference>
<evidence type="ECO:0000313" key="3">
    <source>
        <dbReference type="Proteomes" id="UP000662747"/>
    </source>
</evidence>
<organism evidence="2 3">
    <name type="scientific">Pyxidicoccus parkwayensis</name>
    <dbReference type="NCBI Taxonomy" id="2813578"/>
    <lineage>
        <taxon>Bacteria</taxon>
        <taxon>Pseudomonadati</taxon>
        <taxon>Myxococcota</taxon>
        <taxon>Myxococcia</taxon>
        <taxon>Myxococcales</taxon>
        <taxon>Cystobacterineae</taxon>
        <taxon>Myxococcaceae</taxon>
        <taxon>Pyxidicoccus</taxon>
    </lineage>
</organism>
<evidence type="ECO:0000259" key="1">
    <source>
        <dbReference type="Pfam" id="PF03372"/>
    </source>
</evidence>
<keyword evidence="2" id="KW-0540">Nuclease</keyword>
<dbReference type="SUPFAM" id="SSF56219">
    <property type="entry name" value="DNase I-like"/>
    <property type="match status" value="1"/>
</dbReference>
<keyword evidence="3" id="KW-1185">Reference proteome</keyword>
<keyword evidence="2" id="KW-0378">Hydrolase</keyword>
<gene>
    <name evidence="2" type="ORF">JY651_08810</name>
</gene>
<dbReference type="Pfam" id="PF03372">
    <property type="entry name" value="Exo_endo_phos"/>
    <property type="match status" value="1"/>
</dbReference>
<dbReference type="GO" id="GO:0004519">
    <property type="term" value="F:endonuclease activity"/>
    <property type="evidence" value="ECO:0007669"/>
    <property type="project" value="UniProtKB-KW"/>
</dbReference>
<protein>
    <submittedName>
        <fullName evidence="2">Endonuclease/exonuclease/phosphatase family protein</fullName>
    </submittedName>
</protein>
<dbReference type="InterPro" id="IPR005135">
    <property type="entry name" value="Endo/exonuclease/phosphatase"/>
</dbReference>
<keyword evidence="2" id="KW-0255">Endonuclease</keyword>
<name>A0ABX7P3G0_9BACT</name>
<accession>A0ABX7P3G0</accession>
<dbReference type="Proteomes" id="UP000662747">
    <property type="component" value="Chromosome"/>
</dbReference>
<dbReference type="Gene3D" id="3.60.10.10">
    <property type="entry name" value="Endonuclease/exonuclease/phosphatase"/>
    <property type="match status" value="1"/>
</dbReference>
<proteinExistence type="predicted"/>
<sequence>MLFCVAPLLLWTGCWSNLPEPLIDKIPTSEGRLRVVTYNVHLGEALKDERKSGALKSMRETFREEKYLWAVDILGLQELCSDEGGWQLAYFDELMRSWGGPSYSAYALADPVEKTMCARVEAIYSRHPIIDSGVIELPNVRQPRSAVWADIDVPSSDGKGTVRIRVYNAHLENRPTGMSWEEGRLRQTRVILAHLEEWRATHPDAPVILLGDLNSLSQIWNFWDREASIDEIQSHGLDPTLKKYNRTSTMTPHQLDWIFFKGLKQRRAQVQHVWLSDHFPVATDFALPSAPAVAEAP</sequence>
<dbReference type="EMBL" id="CP071090">
    <property type="protein sequence ID" value="QSQ25015.1"/>
    <property type="molecule type" value="Genomic_DNA"/>
</dbReference>